<accession>A0A9D4KNN5</accession>
<reference evidence="2" key="2">
    <citation type="submission" date="2020-11" db="EMBL/GenBank/DDBJ databases">
        <authorList>
            <person name="McCartney M.A."/>
            <person name="Auch B."/>
            <person name="Kono T."/>
            <person name="Mallez S."/>
            <person name="Becker A."/>
            <person name="Gohl D.M."/>
            <person name="Silverstein K.A.T."/>
            <person name="Koren S."/>
            <person name="Bechman K.B."/>
            <person name="Herman A."/>
            <person name="Abrahante J.E."/>
            <person name="Garbe J."/>
        </authorList>
    </citation>
    <scope>NUCLEOTIDE SEQUENCE</scope>
    <source>
        <strain evidence="2">Duluth1</strain>
        <tissue evidence="2">Whole animal</tissue>
    </source>
</reference>
<comment type="caution">
    <text evidence="2">The sequence shown here is derived from an EMBL/GenBank/DDBJ whole genome shotgun (WGS) entry which is preliminary data.</text>
</comment>
<dbReference type="OrthoDB" id="17646at2759"/>
<dbReference type="PANTHER" id="PTHR16231:SF0">
    <property type="entry name" value="COMM DOMAIN-CONTAINING PROTEIN 8"/>
    <property type="match status" value="1"/>
</dbReference>
<dbReference type="EMBL" id="JAIWYP010000004">
    <property type="protein sequence ID" value="KAH3843248.1"/>
    <property type="molecule type" value="Genomic_DNA"/>
</dbReference>
<feature type="domain" description="COMM" evidence="1">
    <location>
        <begin position="122"/>
        <end position="189"/>
    </location>
</feature>
<dbReference type="PANTHER" id="PTHR16231">
    <property type="entry name" value="COMM DOMAIN-CONTAINING PROTEIN 4-8 FAMILY MEMBER"/>
    <property type="match status" value="1"/>
</dbReference>
<protein>
    <recommendedName>
        <fullName evidence="1">COMM domain-containing protein</fullName>
    </recommendedName>
</protein>
<dbReference type="Pfam" id="PF22838">
    <property type="entry name" value="COMMD8_HN"/>
    <property type="match status" value="1"/>
</dbReference>
<sequence length="190" mass="21683">MAKENKRTILSHEEVELLMKLDANVCSNYLHRLIDGVCHRGKPSYEEYKKWWNLHEWWCVGDAFTGLYKHAVKHSWGKEQFLEQVSSLTAEYQTAACDVLVSREKEVRSQLLMDSHAISHASMTDFDWKLKLVLSSDKISSVQEPLLSLDMIIQTNDGQKTVAVELNKGQLAHLISTLEAANKAIIQLKS</sequence>
<evidence type="ECO:0000313" key="2">
    <source>
        <dbReference type="EMBL" id="KAH3843248.1"/>
    </source>
</evidence>
<dbReference type="AlphaFoldDB" id="A0A9D4KNN5"/>
<reference evidence="2" key="1">
    <citation type="journal article" date="2019" name="bioRxiv">
        <title>The Genome of the Zebra Mussel, Dreissena polymorpha: A Resource for Invasive Species Research.</title>
        <authorList>
            <person name="McCartney M.A."/>
            <person name="Auch B."/>
            <person name="Kono T."/>
            <person name="Mallez S."/>
            <person name="Zhang Y."/>
            <person name="Obille A."/>
            <person name="Becker A."/>
            <person name="Abrahante J.E."/>
            <person name="Garbe J."/>
            <person name="Badalamenti J.P."/>
            <person name="Herman A."/>
            <person name="Mangelson H."/>
            <person name="Liachko I."/>
            <person name="Sullivan S."/>
            <person name="Sone E.D."/>
            <person name="Koren S."/>
            <person name="Silverstein K.A.T."/>
            <person name="Beckman K.B."/>
            <person name="Gohl D.M."/>
        </authorList>
    </citation>
    <scope>NUCLEOTIDE SEQUENCE</scope>
    <source>
        <strain evidence="2">Duluth1</strain>
        <tissue evidence="2">Whole animal</tissue>
    </source>
</reference>
<dbReference type="PROSITE" id="PS51269">
    <property type="entry name" value="COMM"/>
    <property type="match status" value="1"/>
</dbReference>
<dbReference type="Pfam" id="PF07258">
    <property type="entry name" value="COMM_domain"/>
    <property type="match status" value="1"/>
</dbReference>
<evidence type="ECO:0000259" key="1">
    <source>
        <dbReference type="PROSITE" id="PS51269"/>
    </source>
</evidence>
<dbReference type="InterPro" id="IPR055184">
    <property type="entry name" value="COMMD8_HN"/>
</dbReference>
<keyword evidence="3" id="KW-1185">Reference proteome</keyword>
<dbReference type="InterPro" id="IPR047155">
    <property type="entry name" value="COMMD4/6/7/8"/>
</dbReference>
<organism evidence="2 3">
    <name type="scientific">Dreissena polymorpha</name>
    <name type="common">Zebra mussel</name>
    <name type="synonym">Mytilus polymorpha</name>
    <dbReference type="NCBI Taxonomy" id="45954"/>
    <lineage>
        <taxon>Eukaryota</taxon>
        <taxon>Metazoa</taxon>
        <taxon>Spiralia</taxon>
        <taxon>Lophotrochozoa</taxon>
        <taxon>Mollusca</taxon>
        <taxon>Bivalvia</taxon>
        <taxon>Autobranchia</taxon>
        <taxon>Heteroconchia</taxon>
        <taxon>Euheterodonta</taxon>
        <taxon>Imparidentia</taxon>
        <taxon>Neoheterodontei</taxon>
        <taxon>Myida</taxon>
        <taxon>Dreissenoidea</taxon>
        <taxon>Dreissenidae</taxon>
        <taxon>Dreissena</taxon>
    </lineage>
</organism>
<dbReference type="InterPro" id="IPR017920">
    <property type="entry name" value="COMM"/>
</dbReference>
<dbReference type="Proteomes" id="UP000828390">
    <property type="component" value="Unassembled WGS sequence"/>
</dbReference>
<gene>
    <name evidence="2" type="ORF">DPMN_116759</name>
</gene>
<proteinExistence type="predicted"/>
<evidence type="ECO:0000313" key="3">
    <source>
        <dbReference type="Proteomes" id="UP000828390"/>
    </source>
</evidence>
<name>A0A9D4KNN5_DREPO</name>